<evidence type="ECO:0000259" key="1">
    <source>
        <dbReference type="Pfam" id="PF14379"/>
    </source>
</evidence>
<reference evidence="3" key="1">
    <citation type="submission" date="2025-08" db="UniProtKB">
        <authorList>
            <consortium name="RefSeq"/>
        </authorList>
    </citation>
    <scope>IDENTIFICATION</scope>
    <source>
        <tissue evidence="3">Leaf</tissue>
    </source>
</reference>
<feature type="domain" description="MYB-CC type transcription factor LHEQLE-containing" evidence="1">
    <location>
        <begin position="71"/>
        <end position="110"/>
    </location>
</feature>
<dbReference type="Pfam" id="PF14379">
    <property type="entry name" value="Myb_CC_LHEQLE"/>
    <property type="match status" value="1"/>
</dbReference>
<dbReference type="RefSeq" id="XP_048134918.1">
    <property type="nucleotide sequence ID" value="XM_048278961.1"/>
</dbReference>
<dbReference type="PANTHER" id="PTHR31499">
    <property type="entry name" value="MYB FAMILY TRANSCRIPTION FACTOR PHL11"/>
    <property type="match status" value="1"/>
</dbReference>
<evidence type="ECO:0000313" key="3">
    <source>
        <dbReference type="RefSeq" id="XP_048134918.1"/>
    </source>
</evidence>
<dbReference type="PANTHER" id="PTHR31499:SF80">
    <property type="entry name" value="HTH MYB-TYPE DOMAIN-CONTAINING PROTEIN"/>
    <property type="match status" value="1"/>
</dbReference>
<dbReference type="GeneID" id="115753037"/>
<protein>
    <submittedName>
        <fullName evidence="3">Myb family transcription factor PHL5-like isoform X3</fullName>
    </submittedName>
</protein>
<keyword evidence="2" id="KW-1185">Reference proteome</keyword>
<evidence type="ECO:0000313" key="2">
    <source>
        <dbReference type="Proteomes" id="UP000827889"/>
    </source>
</evidence>
<proteinExistence type="predicted"/>
<dbReference type="InterPro" id="IPR046955">
    <property type="entry name" value="PHR1-like"/>
</dbReference>
<sequence length="129" mass="15186">MTFCLLAENQCPFLTFFSGIKPKLYLPITSQKCRITKYIAESREGKSENNFDTMPEHDLNTGKRISEAYRRTLQMQLNVQKRLLQQLEMQRSLQMKIEEQGRQLKRFLEQSLYNKNSAPQSDPPAIHNF</sequence>
<organism evidence="2 3">
    <name type="scientific">Rhodamnia argentea</name>
    <dbReference type="NCBI Taxonomy" id="178133"/>
    <lineage>
        <taxon>Eukaryota</taxon>
        <taxon>Viridiplantae</taxon>
        <taxon>Streptophyta</taxon>
        <taxon>Embryophyta</taxon>
        <taxon>Tracheophyta</taxon>
        <taxon>Spermatophyta</taxon>
        <taxon>Magnoliopsida</taxon>
        <taxon>eudicotyledons</taxon>
        <taxon>Gunneridae</taxon>
        <taxon>Pentapetalae</taxon>
        <taxon>rosids</taxon>
        <taxon>malvids</taxon>
        <taxon>Myrtales</taxon>
        <taxon>Myrtaceae</taxon>
        <taxon>Myrtoideae</taxon>
        <taxon>Myrteae</taxon>
        <taxon>Australasian group</taxon>
        <taxon>Rhodamnia</taxon>
    </lineage>
</organism>
<dbReference type="Proteomes" id="UP000827889">
    <property type="component" value="Chromosome 5"/>
</dbReference>
<dbReference type="InterPro" id="IPR025756">
    <property type="entry name" value="Myb_CC_LHEQLE"/>
</dbReference>
<name>A0ABM3HE79_9MYRT</name>
<accession>A0ABM3HE79</accession>
<gene>
    <name evidence="3" type="primary">LOC115753037</name>
</gene>